<evidence type="ECO:0000256" key="2">
    <source>
        <dbReference type="ARBA" id="ARBA00005554"/>
    </source>
</evidence>
<dbReference type="PANTHER" id="PTHR10656:SF9">
    <property type="entry name" value="INOSITOL 1,4,5-TRISPHOSPHATE RECEPTOR-INTERACTING PROTEIN-LIKE 2"/>
    <property type="match status" value="1"/>
</dbReference>
<evidence type="ECO:0000259" key="8">
    <source>
        <dbReference type="Pfam" id="PF20266"/>
    </source>
</evidence>
<accession>A0A672VCV5</accession>
<dbReference type="GeneTree" id="ENSGT01050000244827"/>
<evidence type="ECO:0000256" key="4">
    <source>
        <dbReference type="ARBA" id="ARBA00022729"/>
    </source>
</evidence>
<feature type="compositionally biased region" description="Pro residues" evidence="7">
    <location>
        <begin position="42"/>
        <end position="53"/>
    </location>
</feature>
<dbReference type="Ensembl" id="ENSSHBT00005030171.1">
    <property type="protein sequence ID" value="ENSSHBP00005025359.1"/>
    <property type="gene ID" value="ENSSHBG00005021083.1"/>
</dbReference>
<evidence type="ECO:0000256" key="1">
    <source>
        <dbReference type="ARBA" id="ARBA00004479"/>
    </source>
</evidence>
<feature type="compositionally biased region" description="Low complexity" evidence="7">
    <location>
        <begin position="16"/>
        <end position="28"/>
    </location>
</feature>
<name>A0A672VCV5_STRHB</name>
<dbReference type="AlphaFoldDB" id="A0A672VCV5"/>
<feature type="compositionally biased region" description="Gly residues" evidence="7">
    <location>
        <begin position="29"/>
        <end position="38"/>
    </location>
</feature>
<dbReference type="PANTHER" id="PTHR10656">
    <property type="entry name" value="CELL FATE DETERMINING PROTEIN MAB21-RELATED"/>
    <property type="match status" value="1"/>
</dbReference>
<dbReference type="Pfam" id="PF20266">
    <property type="entry name" value="Mab-21_C"/>
    <property type="match status" value="1"/>
</dbReference>
<keyword evidence="3" id="KW-0812">Transmembrane</keyword>
<evidence type="ECO:0000256" key="3">
    <source>
        <dbReference type="ARBA" id="ARBA00022692"/>
    </source>
</evidence>
<feature type="domain" description="Mab-21-like HhH/H2TH-like" evidence="8">
    <location>
        <begin position="389"/>
        <end position="474"/>
    </location>
</feature>
<reference evidence="9 10" key="1">
    <citation type="submission" date="2019-11" db="EMBL/GenBank/DDBJ databases">
        <title>Strigops habroptila (kakapo) genome, bStrHab1, primary haplotype, v2.</title>
        <authorList>
            <person name="Jarvis E.D."/>
            <person name="Howard J."/>
            <person name="Rhie A."/>
            <person name="Phillippy A."/>
            <person name="Korlach J."/>
            <person name="Digby A."/>
            <person name="Iorns D."/>
            <person name="Eason D."/>
            <person name="Robertson B."/>
            <person name="Raemaekers T."/>
            <person name="Howe K."/>
            <person name="Lewin H."/>
            <person name="Damas J."/>
            <person name="Hastie A."/>
            <person name="Tracey A."/>
            <person name="Chow W."/>
            <person name="Fedrigo O."/>
        </authorList>
    </citation>
    <scope>NUCLEOTIDE SEQUENCE [LARGE SCALE GENOMIC DNA]</scope>
</reference>
<evidence type="ECO:0000256" key="7">
    <source>
        <dbReference type="SAM" id="MobiDB-lite"/>
    </source>
</evidence>
<protein>
    <submittedName>
        <fullName evidence="9">ITPRIP like 2</fullName>
    </submittedName>
</protein>
<dbReference type="InterPro" id="IPR024810">
    <property type="entry name" value="MAB21L/cGLR"/>
</dbReference>
<gene>
    <name evidence="9" type="primary">ITPRIPL2</name>
</gene>
<evidence type="ECO:0000256" key="6">
    <source>
        <dbReference type="ARBA" id="ARBA00023136"/>
    </source>
</evidence>
<dbReference type="Gene3D" id="1.10.1410.40">
    <property type="match status" value="1"/>
</dbReference>
<dbReference type="InParanoid" id="A0A672VCV5"/>
<comment type="subcellular location">
    <subcellularLocation>
        <location evidence="1">Membrane</location>
        <topology evidence="1">Single-pass type I membrane protein</topology>
    </subcellularLocation>
</comment>
<reference evidence="9" key="2">
    <citation type="submission" date="2025-08" db="UniProtKB">
        <authorList>
            <consortium name="Ensembl"/>
        </authorList>
    </citation>
    <scope>IDENTIFICATION</scope>
</reference>
<sequence>QAGVRPPCRRRRGRGEAAARPALGAAGAEEGGGGGGAGRSPPAGPGGGPPRGPSPRRAGPVYTVNLRVLWPLATAFCTALLCLYQALRGGAAGEGAAEAGSVPLLKGSALLLLGCLLARCCGGAGGGPRPGGVRLAGSAGAQREALERFYARQLRVSPHVLGHSKAHVGRVVAELVRAAKVQGLQPGPLALSLRGDFVRIGSAYEQHKVRSPDCFDILVPLRLPPHLEPQPRCAERLGSHGAFVCGLRARGGWPRRYRPFAEGFCVELQGRCHLSSALVLRWFQGHLQRCLGAVRYRLQERCRISLSVCPGRPPVLHIVPCSDYVCCHISMAVRLIPAIPIGDALYLTALPPADPLPTPAPEALWGLNASRQEQRLLSWLKEQAPASSCHLKCLQILKGLRDLRGQGLEEPFSSQWGRVLSSYVLKTALFSLLLQGPLEAWDERFLLERLEDLVLYLRDCLRKQVLMHFFLGNTSLPEAVALPRFLKEATPVNLLAAFDGLMLDLTAFQLINTWIQAPHIIRMYSSPRYLRPMPTPCRHVTEARQEPAEE</sequence>
<proteinExistence type="inferred from homology"/>
<keyword evidence="6" id="KW-0472">Membrane</keyword>
<dbReference type="InterPro" id="IPR046906">
    <property type="entry name" value="Mab-21_HhH/H2TH-like"/>
</dbReference>
<keyword evidence="4" id="KW-0732">Signal</keyword>
<feature type="region of interest" description="Disordered" evidence="7">
    <location>
        <begin position="1"/>
        <end position="58"/>
    </location>
</feature>
<dbReference type="Proteomes" id="UP000472266">
    <property type="component" value="Chromosome 5"/>
</dbReference>
<dbReference type="SMART" id="SM01265">
    <property type="entry name" value="Mab-21"/>
    <property type="match status" value="1"/>
</dbReference>
<dbReference type="Gene3D" id="3.30.460.90">
    <property type="match status" value="1"/>
</dbReference>
<keyword evidence="10" id="KW-1185">Reference proteome</keyword>
<dbReference type="OMA" id="RVYGGPR"/>
<comment type="similarity">
    <text evidence="2">Belongs to the ITPRIP family.</text>
</comment>
<dbReference type="GO" id="GO:0016020">
    <property type="term" value="C:membrane"/>
    <property type="evidence" value="ECO:0007669"/>
    <property type="project" value="UniProtKB-SubCell"/>
</dbReference>
<keyword evidence="5" id="KW-1133">Transmembrane helix</keyword>
<dbReference type="PRINTS" id="PR02107">
    <property type="entry name" value="INOS145TPRIP"/>
</dbReference>
<reference evidence="9" key="3">
    <citation type="submission" date="2025-09" db="UniProtKB">
        <authorList>
            <consortium name="Ensembl"/>
        </authorList>
    </citation>
    <scope>IDENTIFICATION</scope>
</reference>
<evidence type="ECO:0000256" key="5">
    <source>
        <dbReference type="ARBA" id="ARBA00022989"/>
    </source>
</evidence>
<evidence type="ECO:0000313" key="10">
    <source>
        <dbReference type="Proteomes" id="UP000472266"/>
    </source>
</evidence>
<dbReference type="InterPro" id="IPR026250">
    <property type="entry name" value="ITPRIP-like"/>
</dbReference>
<organism evidence="9 10">
    <name type="scientific">Strigops habroptila</name>
    <name type="common">Kakapo</name>
    <dbReference type="NCBI Taxonomy" id="2489341"/>
    <lineage>
        <taxon>Eukaryota</taxon>
        <taxon>Metazoa</taxon>
        <taxon>Chordata</taxon>
        <taxon>Craniata</taxon>
        <taxon>Vertebrata</taxon>
        <taxon>Euteleostomi</taxon>
        <taxon>Archelosauria</taxon>
        <taxon>Archosauria</taxon>
        <taxon>Dinosauria</taxon>
        <taxon>Saurischia</taxon>
        <taxon>Theropoda</taxon>
        <taxon>Coelurosauria</taxon>
        <taxon>Aves</taxon>
        <taxon>Neognathae</taxon>
        <taxon>Neoaves</taxon>
        <taxon>Telluraves</taxon>
        <taxon>Australaves</taxon>
        <taxon>Psittaciformes</taxon>
        <taxon>Psittacidae</taxon>
        <taxon>Strigops</taxon>
    </lineage>
</organism>
<evidence type="ECO:0000313" key="9">
    <source>
        <dbReference type="Ensembl" id="ENSSHBP00005025359.1"/>
    </source>
</evidence>